<protein>
    <submittedName>
        <fullName evidence="1">Uncharacterized protein</fullName>
    </submittedName>
</protein>
<gene>
    <name evidence="1" type="ORF">N7450_011756</name>
</gene>
<name>A0AAD6GNK3_9EURO</name>
<dbReference type="Proteomes" id="UP001216150">
    <property type="component" value="Unassembled WGS sequence"/>
</dbReference>
<reference evidence="1 2" key="1">
    <citation type="journal article" date="2023" name="IMA Fungus">
        <title>Comparative genomic study of the Penicillium genus elucidates a diverse pangenome and 15 lateral gene transfer events.</title>
        <authorList>
            <person name="Petersen C."/>
            <person name="Sorensen T."/>
            <person name="Nielsen M.R."/>
            <person name="Sondergaard T.E."/>
            <person name="Sorensen J.L."/>
            <person name="Fitzpatrick D.A."/>
            <person name="Frisvad J.C."/>
            <person name="Nielsen K.L."/>
        </authorList>
    </citation>
    <scope>NUCLEOTIDE SEQUENCE [LARGE SCALE GENOMIC DNA]</scope>
    <source>
        <strain evidence="1 2">IBT 29057</strain>
    </source>
</reference>
<sequence length="615" mass="71162">MTSSRQGDTEITDHRLFDYAKGSFKLSARVHLSHLVFETGFKRLMDQRRNIRRLERILRLQGCLRLMKENHVSVVVPQADWQHRVRPRAGNHIIPSLDVDLDYGLRALDHENLIAAARNTLAFNNQWWVVDVYVTEDESGDRSTTSQGLQGGFLQSLRERFSNEHRPSDGLIYERINYYESHLDGPEDRQAADSWWAALEAVAGSKKGQYLRLFFRNTFLTRQLNSLLAIPGLWDGMQIGNLHKVNAMHCDEAISCYWGHIWNTFLALVGNRRHLLQLIDGVTVALIESRVPKVSEKDKNFLEKKMDEGVLFPSFPYNDRQEIWRRLKEIEYPIPSLRTFFRDRLYLEVPQSVMKQLFHQPSHVDDKVTIDDGVFRLWDIDSMLDTETRKSRFRMHMLELWRFSFQYGFEMTDWKRLKLPSGSASRSSSSQQHSVHLPSRIHIWRHFYRVMMARGFRIPTHVDLSVLPAAFPSEIPCEYPEDESEEVAVKKRSGKPSIDTVEADRYALSAASLQERRTPTRVTSGFLRQSVFKAFFSYLMDHDTDSGQRVWPEPSQDSIPRTVEYDPSLYTQSVQTSNISDVSPGSSFESAPFPTPTGIFPSQDTALLPNPCPFI</sequence>
<dbReference type="InterPro" id="IPR022198">
    <property type="entry name" value="DUF3723"/>
</dbReference>
<organism evidence="1 2">
    <name type="scientific">Penicillium hetheringtonii</name>
    <dbReference type="NCBI Taxonomy" id="911720"/>
    <lineage>
        <taxon>Eukaryota</taxon>
        <taxon>Fungi</taxon>
        <taxon>Dikarya</taxon>
        <taxon>Ascomycota</taxon>
        <taxon>Pezizomycotina</taxon>
        <taxon>Eurotiomycetes</taxon>
        <taxon>Eurotiomycetidae</taxon>
        <taxon>Eurotiales</taxon>
        <taxon>Aspergillaceae</taxon>
        <taxon>Penicillium</taxon>
    </lineage>
</organism>
<dbReference type="Pfam" id="PF12520">
    <property type="entry name" value="DUF3723"/>
    <property type="match status" value="1"/>
</dbReference>
<evidence type="ECO:0000313" key="1">
    <source>
        <dbReference type="EMBL" id="KAJ5569270.1"/>
    </source>
</evidence>
<keyword evidence="2" id="KW-1185">Reference proteome</keyword>
<dbReference type="EMBL" id="JAQJAC010000010">
    <property type="protein sequence ID" value="KAJ5569270.1"/>
    <property type="molecule type" value="Genomic_DNA"/>
</dbReference>
<evidence type="ECO:0000313" key="2">
    <source>
        <dbReference type="Proteomes" id="UP001216150"/>
    </source>
</evidence>
<accession>A0AAD6GNK3</accession>
<proteinExistence type="predicted"/>
<dbReference type="AlphaFoldDB" id="A0AAD6GNK3"/>
<comment type="caution">
    <text evidence="1">The sequence shown here is derived from an EMBL/GenBank/DDBJ whole genome shotgun (WGS) entry which is preliminary data.</text>
</comment>